<evidence type="ECO:0000259" key="7">
    <source>
        <dbReference type="Pfam" id="PF07291"/>
    </source>
</evidence>
<feature type="domain" description="Methylamine utilisation protein MauE" evidence="7">
    <location>
        <begin position="5"/>
        <end position="126"/>
    </location>
</feature>
<evidence type="ECO:0000256" key="4">
    <source>
        <dbReference type="ARBA" id="ARBA00023136"/>
    </source>
</evidence>
<protein>
    <recommendedName>
        <fullName evidence="7">Methylamine utilisation protein MauE domain-containing protein</fullName>
    </recommendedName>
</protein>
<dbReference type="GO" id="GO:0016020">
    <property type="term" value="C:membrane"/>
    <property type="evidence" value="ECO:0007669"/>
    <property type="project" value="UniProtKB-SubCell"/>
</dbReference>
<keyword evidence="6" id="KW-0732">Signal</keyword>
<name>A0A7K0CLQ4_9ACTN</name>
<evidence type="ECO:0000313" key="8">
    <source>
        <dbReference type="EMBL" id="MQY14416.1"/>
    </source>
</evidence>
<dbReference type="AlphaFoldDB" id="A0A7K0CLQ4"/>
<evidence type="ECO:0000256" key="5">
    <source>
        <dbReference type="SAM" id="Phobius"/>
    </source>
</evidence>
<keyword evidence="2 5" id="KW-0812">Transmembrane</keyword>
<keyword evidence="4 5" id="KW-0472">Membrane</keyword>
<reference evidence="8 9" key="1">
    <citation type="submission" date="2019-10" db="EMBL/GenBank/DDBJ databases">
        <title>Streptomyces smaragdinus sp. nov. and Streptomyces fabii sp. nov., isolated from the gut of fungus growing-termite Macrotermes natalensis.</title>
        <authorList>
            <person name="Schwitalla J."/>
            <person name="Benndorf R."/>
            <person name="Martin K."/>
            <person name="De Beer W."/>
            <person name="Kaster A.-K."/>
            <person name="Vollmers J."/>
            <person name="Poulsen M."/>
            <person name="Beemelmanns C."/>
        </authorList>
    </citation>
    <scope>NUCLEOTIDE SEQUENCE [LARGE SCALE GENOMIC DNA]</scope>
    <source>
        <strain evidence="8 9">RB5</strain>
    </source>
</reference>
<evidence type="ECO:0000313" key="9">
    <source>
        <dbReference type="Proteomes" id="UP000466345"/>
    </source>
</evidence>
<evidence type="ECO:0000256" key="3">
    <source>
        <dbReference type="ARBA" id="ARBA00022989"/>
    </source>
</evidence>
<dbReference type="GO" id="GO:0030416">
    <property type="term" value="P:methylamine metabolic process"/>
    <property type="evidence" value="ECO:0007669"/>
    <property type="project" value="InterPro"/>
</dbReference>
<sequence>MTAFYGALCALTTALTLLAGAAAHLTRPTALPHALRTHRVLPPKAVRPLSLTVPLTEAALGVAAVTGSRIALAAAAALFAAYAAYSRRVLTHGAGGPCGCSRTEVPMSVWVTRRAVALTAVAAAGAALGPGTPSGARLATLLLAAPACAALLWSLPAAMHQPAPVTAEGRPWTSPPVR</sequence>
<accession>A0A7K0CLQ4</accession>
<comment type="subcellular location">
    <subcellularLocation>
        <location evidence="1">Membrane</location>
        <topology evidence="1">Multi-pass membrane protein</topology>
    </subcellularLocation>
</comment>
<proteinExistence type="predicted"/>
<feature type="transmembrane region" description="Helical" evidence="5">
    <location>
        <begin position="58"/>
        <end position="85"/>
    </location>
</feature>
<evidence type="ECO:0000256" key="6">
    <source>
        <dbReference type="SAM" id="SignalP"/>
    </source>
</evidence>
<dbReference type="RefSeq" id="WP_323378322.1">
    <property type="nucleotide sequence ID" value="NZ_WEGJ01000021.1"/>
</dbReference>
<evidence type="ECO:0000256" key="1">
    <source>
        <dbReference type="ARBA" id="ARBA00004141"/>
    </source>
</evidence>
<dbReference type="Pfam" id="PF07291">
    <property type="entry name" value="MauE"/>
    <property type="match status" value="1"/>
</dbReference>
<dbReference type="InterPro" id="IPR009908">
    <property type="entry name" value="Methylamine_util_MauE"/>
</dbReference>
<dbReference type="Proteomes" id="UP000466345">
    <property type="component" value="Unassembled WGS sequence"/>
</dbReference>
<dbReference type="UniPathway" id="UPA00895"/>
<evidence type="ECO:0000256" key="2">
    <source>
        <dbReference type="ARBA" id="ARBA00022692"/>
    </source>
</evidence>
<organism evidence="8 9">
    <name type="scientific">Streptomyces smaragdinus</name>
    <dbReference type="NCBI Taxonomy" id="2585196"/>
    <lineage>
        <taxon>Bacteria</taxon>
        <taxon>Bacillati</taxon>
        <taxon>Actinomycetota</taxon>
        <taxon>Actinomycetes</taxon>
        <taxon>Kitasatosporales</taxon>
        <taxon>Streptomycetaceae</taxon>
        <taxon>Streptomyces</taxon>
    </lineage>
</organism>
<feature type="chain" id="PRO_5029908408" description="Methylamine utilisation protein MauE domain-containing protein" evidence="6">
    <location>
        <begin position="22"/>
        <end position="178"/>
    </location>
</feature>
<dbReference type="EMBL" id="WEGJ01000021">
    <property type="protein sequence ID" value="MQY14416.1"/>
    <property type="molecule type" value="Genomic_DNA"/>
</dbReference>
<keyword evidence="3 5" id="KW-1133">Transmembrane helix</keyword>
<comment type="caution">
    <text evidence="8">The sequence shown here is derived from an EMBL/GenBank/DDBJ whole genome shotgun (WGS) entry which is preliminary data.</text>
</comment>
<feature type="signal peptide" evidence="6">
    <location>
        <begin position="1"/>
        <end position="21"/>
    </location>
</feature>
<keyword evidence="9" id="KW-1185">Reference proteome</keyword>
<gene>
    <name evidence="8" type="ORF">SRB5_45830</name>
</gene>